<dbReference type="Proteomes" id="UP000177197">
    <property type="component" value="Unassembled WGS sequence"/>
</dbReference>
<feature type="compositionally biased region" description="Basic and acidic residues" evidence="1">
    <location>
        <begin position="102"/>
        <end position="111"/>
    </location>
</feature>
<dbReference type="EMBL" id="MEYV01000016">
    <property type="protein sequence ID" value="OGD39904.1"/>
    <property type="molecule type" value="Genomic_DNA"/>
</dbReference>
<dbReference type="InterPro" id="IPR036280">
    <property type="entry name" value="Multihaem_cyt_sf"/>
</dbReference>
<accession>A0A1F5CAM6</accession>
<proteinExistence type="predicted"/>
<gene>
    <name evidence="2" type="ORF">A3I30_01510</name>
</gene>
<sequence length="111" mass="12349">MLHIISATTVAISVDEKCQFCHKKEAMAGTKTCSTCHRRLNTRSRHILAGVPKRPVWRSDLFDNATEEALEASIFANDRGVLAPVPFSPESYEDDPGGSYDNARRAREDGR</sequence>
<evidence type="ECO:0000256" key="1">
    <source>
        <dbReference type="SAM" id="MobiDB-lite"/>
    </source>
</evidence>
<dbReference type="SUPFAM" id="SSF48695">
    <property type="entry name" value="Multiheme cytochromes"/>
    <property type="match status" value="1"/>
</dbReference>
<feature type="region of interest" description="Disordered" evidence="1">
    <location>
        <begin position="86"/>
        <end position="111"/>
    </location>
</feature>
<comment type="caution">
    <text evidence="2">The sequence shown here is derived from an EMBL/GenBank/DDBJ whole genome shotgun (WGS) entry which is preliminary data.</text>
</comment>
<dbReference type="AlphaFoldDB" id="A0A1F5CAM6"/>
<protein>
    <submittedName>
        <fullName evidence="2">Uncharacterized protein</fullName>
    </submittedName>
</protein>
<evidence type="ECO:0000313" key="2">
    <source>
        <dbReference type="EMBL" id="OGD39904.1"/>
    </source>
</evidence>
<evidence type="ECO:0000313" key="3">
    <source>
        <dbReference type="Proteomes" id="UP000177197"/>
    </source>
</evidence>
<organism evidence="2 3">
    <name type="scientific">Candidatus Azambacteria bacterium RIFCSPLOWO2_02_FULL_44_14</name>
    <dbReference type="NCBI Taxonomy" id="1797306"/>
    <lineage>
        <taxon>Bacteria</taxon>
        <taxon>Candidatus Azamiibacteriota</taxon>
    </lineage>
</organism>
<name>A0A1F5CAM6_9BACT</name>
<reference evidence="2 3" key="1">
    <citation type="journal article" date="2016" name="Nat. Commun.">
        <title>Thousands of microbial genomes shed light on interconnected biogeochemical processes in an aquifer system.</title>
        <authorList>
            <person name="Anantharaman K."/>
            <person name="Brown C.T."/>
            <person name="Hug L.A."/>
            <person name="Sharon I."/>
            <person name="Castelle C.J."/>
            <person name="Probst A.J."/>
            <person name="Thomas B.C."/>
            <person name="Singh A."/>
            <person name="Wilkins M.J."/>
            <person name="Karaoz U."/>
            <person name="Brodie E.L."/>
            <person name="Williams K.H."/>
            <person name="Hubbard S.S."/>
            <person name="Banfield J.F."/>
        </authorList>
    </citation>
    <scope>NUCLEOTIDE SEQUENCE [LARGE SCALE GENOMIC DNA]</scope>
</reference>